<dbReference type="InterPro" id="IPR001279">
    <property type="entry name" value="Metallo-B-lactamas"/>
</dbReference>
<organism evidence="11 12">
    <name type="scientific">Phakopsora pachyrhizi</name>
    <name type="common">Asian soybean rust disease fungus</name>
    <dbReference type="NCBI Taxonomy" id="170000"/>
    <lineage>
        <taxon>Eukaryota</taxon>
        <taxon>Fungi</taxon>
        <taxon>Dikarya</taxon>
        <taxon>Basidiomycota</taxon>
        <taxon>Pucciniomycotina</taxon>
        <taxon>Pucciniomycetes</taxon>
        <taxon>Pucciniales</taxon>
        <taxon>Phakopsoraceae</taxon>
        <taxon>Phakopsora</taxon>
    </lineage>
</organism>
<evidence type="ECO:0000313" key="11">
    <source>
        <dbReference type="EMBL" id="CAH7689780.1"/>
    </source>
</evidence>
<dbReference type="PANTHER" id="PTHR11935:SF94">
    <property type="entry name" value="TENZING NORGAY, ISOFORM C"/>
    <property type="match status" value="1"/>
</dbReference>
<evidence type="ECO:0000256" key="4">
    <source>
        <dbReference type="ARBA" id="ARBA00006759"/>
    </source>
</evidence>
<keyword evidence="12" id="KW-1185">Reference proteome</keyword>
<keyword evidence="6" id="KW-0479">Metal-binding</keyword>
<dbReference type="CDD" id="cd07723">
    <property type="entry name" value="hydroxyacylglutathione_hydrolase_MBL-fold"/>
    <property type="match status" value="1"/>
</dbReference>
<evidence type="ECO:0000256" key="1">
    <source>
        <dbReference type="ARBA" id="ARBA00001623"/>
    </source>
</evidence>
<name>A0AAV0BQW7_PHAPC</name>
<accession>A0AAV0BQW7</accession>
<evidence type="ECO:0000259" key="10">
    <source>
        <dbReference type="SMART" id="SM00849"/>
    </source>
</evidence>
<dbReference type="SUPFAM" id="SSF56281">
    <property type="entry name" value="Metallo-hydrolase/oxidoreductase"/>
    <property type="match status" value="1"/>
</dbReference>
<dbReference type="HAMAP" id="MF_01374">
    <property type="entry name" value="Glyoxalase_2"/>
    <property type="match status" value="1"/>
</dbReference>
<comment type="cofactor">
    <cofactor evidence="2">
        <name>Zn(2+)</name>
        <dbReference type="ChEBI" id="CHEBI:29105"/>
    </cofactor>
</comment>
<dbReference type="InterPro" id="IPR035680">
    <property type="entry name" value="Clx_II_MBL"/>
</dbReference>
<dbReference type="Proteomes" id="UP001153365">
    <property type="component" value="Unassembled WGS sequence"/>
</dbReference>
<dbReference type="GO" id="GO:0019243">
    <property type="term" value="P:methylglyoxal catabolic process to D-lactate via S-lactoyl-glutathione"/>
    <property type="evidence" value="ECO:0007669"/>
    <property type="project" value="InterPro"/>
</dbReference>
<comment type="similarity">
    <text evidence="4">Belongs to the metallo-beta-lactamase superfamily. Glyoxalase II family.</text>
</comment>
<dbReference type="Pfam" id="PF00753">
    <property type="entry name" value="Lactamase_B"/>
    <property type="match status" value="1"/>
</dbReference>
<dbReference type="GO" id="GO:0004416">
    <property type="term" value="F:hydroxyacylglutathione hydrolase activity"/>
    <property type="evidence" value="ECO:0007669"/>
    <property type="project" value="UniProtKB-EC"/>
</dbReference>
<dbReference type="InterPro" id="IPR036866">
    <property type="entry name" value="RibonucZ/Hydroxyglut_hydro"/>
</dbReference>
<evidence type="ECO:0000256" key="5">
    <source>
        <dbReference type="ARBA" id="ARBA00011917"/>
    </source>
</evidence>
<dbReference type="GO" id="GO:0046872">
    <property type="term" value="F:metal ion binding"/>
    <property type="evidence" value="ECO:0007669"/>
    <property type="project" value="UniProtKB-KW"/>
</dbReference>
<gene>
    <name evidence="11" type="ORF">PPACK8108_LOCUS24917</name>
</gene>
<reference evidence="11" key="1">
    <citation type="submission" date="2022-06" db="EMBL/GenBank/DDBJ databases">
        <authorList>
            <consortium name="SYNGENTA / RWTH Aachen University"/>
        </authorList>
    </citation>
    <scope>NUCLEOTIDE SEQUENCE</scope>
</reference>
<dbReference type="AlphaFoldDB" id="A0AAV0BQW7"/>
<keyword evidence="7" id="KW-0378">Hydrolase</keyword>
<evidence type="ECO:0000256" key="2">
    <source>
        <dbReference type="ARBA" id="ARBA00001947"/>
    </source>
</evidence>
<protein>
    <recommendedName>
        <fullName evidence="5">hydroxyacylglutathione hydrolase</fullName>
        <ecNumber evidence="5">3.1.2.6</ecNumber>
    </recommendedName>
    <alternativeName>
        <fullName evidence="9">Glyoxalase II</fullName>
    </alternativeName>
</protein>
<comment type="pathway">
    <text evidence="3">Secondary metabolite metabolism; methylglyoxal degradation; (R)-lactate from methylglyoxal: step 2/2.</text>
</comment>
<comment type="caution">
    <text evidence="11">The sequence shown here is derived from an EMBL/GenBank/DDBJ whole genome shotgun (WGS) entry which is preliminary data.</text>
</comment>
<dbReference type="PANTHER" id="PTHR11935">
    <property type="entry name" value="BETA LACTAMASE DOMAIN"/>
    <property type="match status" value="1"/>
</dbReference>
<dbReference type="Gene3D" id="3.60.15.10">
    <property type="entry name" value="Ribonuclease Z/Hydroxyacylglutathione hydrolase-like"/>
    <property type="match status" value="1"/>
</dbReference>
<dbReference type="EC" id="3.1.2.6" evidence="5"/>
<proteinExistence type="inferred from homology"/>
<dbReference type="InterPro" id="IPR032282">
    <property type="entry name" value="HAGH_C"/>
</dbReference>
<dbReference type="InterPro" id="IPR017782">
    <property type="entry name" value="Hydroxyacylglutathione_Hdrlase"/>
</dbReference>
<dbReference type="EMBL" id="CALTRL010006129">
    <property type="protein sequence ID" value="CAH7689780.1"/>
    <property type="molecule type" value="Genomic_DNA"/>
</dbReference>
<dbReference type="SMART" id="SM00849">
    <property type="entry name" value="Lactamase_B"/>
    <property type="match status" value="1"/>
</dbReference>
<sequence length="291" mass="32919">TLRMRVIPVPVRSDNYSYLLVDERSGLTAAIDPFDPQKVIQRARLEEGLILTPTILATHHHHDHSGGNSAYIQALQTSGEEKSSDHRLIKVYGGSDKVLGLTDLVKDGDEIRFGEDLLIRCLKTNCHTQDSICYYVQDTRTLQKFVFTGDTLFVAGCGKFFEGTAAQMNEALNVKLASLPNETITCVGHEYTRSSVRFARMIEPENLHVKQLEQTLLNEEGLPRSDPKSFTTCRFTIGDEKKFNVFMRVNEPEVIESVLKLTSKDDEEESKRVRSDPVEVLKRLRGLKDNF</sequence>
<evidence type="ECO:0000313" key="12">
    <source>
        <dbReference type="Proteomes" id="UP001153365"/>
    </source>
</evidence>
<evidence type="ECO:0000256" key="3">
    <source>
        <dbReference type="ARBA" id="ARBA00004963"/>
    </source>
</evidence>
<evidence type="ECO:0000256" key="8">
    <source>
        <dbReference type="ARBA" id="ARBA00022833"/>
    </source>
</evidence>
<comment type="catalytic activity">
    <reaction evidence="1">
        <text>an S-(2-hydroxyacyl)glutathione + H2O = a 2-hydroxy carboxylate + glutathione + H(+)</text>
        <dbReference type="Rhea" id="RHEA:21864"/>
        <dbReference type="ChEBI" id="CHEBI:15377"/>
        <dbReference type="ChEBI" id="CHEBI:15378"/>
        <dbReference type="ChEBI" id="CHEBI:57925"/>
        <dbReference type="ChEBI" id="CHEBI:58896"/>
        <dbReference type="ChEBI" id="CHEBI:71261"/>
        <dbReference type="EC" id="3.1.2.6"/>
    </reaction>
</comment>
<evidence type="ECO:0000256" key="7">
    <source>
        <dbReference type="ARBA" id="ARBA00022801"/>
    </source>
</evidence>
<evidence type="ECO:0000256" key="9">
    <source>
        <dbReference type="ARBA" id="ARBA00031044"/>
    </source>
</evidence>
<feature type="non-terminal residue" evidence="11">
    <location>
        <position position="1"/>
    </location>
</feature>
<keyword evidence="8" id="KW-0862">Zinc</keyword>
<feature type="domain" description="Metallo-beta-lactamase" evidence="10">
    <location>
        <begin position="14"/>
        <end position="189"/>
    </location>
</feature>
<dbReference type="Pfam" id="PF16123">
    <property type="entry name" value="HAGH_C"/>
    <property type="match status" value="1"/>
</dbReference>
<evidence type="ECO:0000256" key="6">
    <source>
        <dbReference type="ARBA" id="ARBA00022723"/>
    </source>
</evidence>